<keyword evidence="6 9" id="KW-0472">Membrane</keyword>
<feature type="domain" description="CN hydrolase" evidence="10">
    <location>
        <begin position="265"/>
        <end position="488"/>
    </location>
</feature>
<keyword evidence="11" id="KW-0449">Lipoprotein</keyword>
<dbReference type="GO" id="GO:0042158">
    <property type="term" value="P:lipoprotein biosynthetic process"/>
    <property type="evidence" value="ECO:0007669"/>
    <property type="project" value="InterPro"/>
</dbReference>
<evidence type="ECO:0000256" key="7">
    <source>
        <dbReference type="ARBA" id="ARBA00023315"/>
    </source>
</evidence>
<organism evidence="11 12">
    <name type="scientific">Cellulomonas xylanilytica</name>
    <dbReference type="NCBI Taxonomy" id="233583"/>
    <lineage>
        <taxon>Bacteria</taxon>
        <taxon>Bacillati</taxon>
        <taxon>Actinomycetota</taxon>
        <taxon>Actinomycetes</taxon>
        <taxon>Micrococcales</taxon>
        <taxon>Cellulomonadaceae</taxon>
        <taxon>Cellulomonas</taxon>
    </lineage>
</organism>
<dbReference type="EMBL" id="BJUB01000009">
    <property type="protein sequence ID" value="GEK22474.1"/>
    <property type="molecule type" value="Genomic_DNA"/>
</dbReference>
<dbReference type="RefSeq" id="WP_146928437.1">
    <property type="nucleotide sequence ID" value="NZ_BJUB01000009.1"/>
</dbReference>
<keyword evidence="3 11" id="KW-0808">Transferase</keyword>
<protein>
    <submittedName>
        <fullName evidence="11">Apolipoprotein N-acyltransferase</fullName>
    </submittedName>
</protein>
<evidence type="ECO:0000256" key="1">
    <source>
        <dbReference type="ARBA" id="ARBA00004651"/>
    </source>
</evidence>
<keyword evidence="2" id="KW-1003">Cell membrane</keyword>
<keyword evidence="4 9" id="KW-0812">Transmembrane</keyword>
<sequence>MATQTADAVAPPSAPRTDRRAPVSRAVRRWSWVWLLVGTAMLPFASFQTLVPLTAWLAPVFLLRFSRSQRPVVGLPVLVVAISCALLLGLRSGFFPVVDGAGYYLFVLTLAVGGAVPFAVDRLVAPRLGGIPRTLVFPAAVTTAELLGTLGNPFGTAGSAAYSQYGSLPLLQVVSITGIWGLTFLVSWLAPVVNQLWERGWSGRGVKAPVFLLVAVTAAALLFGGAQLAFASPRSETVRVAALAPDRELVDLAYSAPDIRSGDRSRRAAVSEEYFAPVLDDLFERSEREAVAGAKIIAWSEAPARTLQEEQEDVVARAGRLAREHGVYVQVSMMVQLPADPGADGDGAVNENHAVLLDPRGDVVWDYLKSKPVPGDGHTAGPGVIPSVNTPYGRLATIICQDDFFPALVRQAGQADVDILLVPSSDWESIAAWHGQQAPFRAVENGVALVRPTRQGVSLATDGQGRLLGHKSDYFVADDQTLVVAVPTQGYDTWYASLGDGFAYLTAAGLLVLTGAAFRPGRRPQDR</sequence>
<dbReference type="InterPro" id="IPR004563">
    <property type="entry name" value="Apolipo_AcylTrfase"/>
</dbReference>
<dbReference type="PROSITE" id="PS50263">
    <property type="entry name" value="CN_HYDROLASE"/>
    <property type="match status" value="1"/>
</dbReference>
<evidence type="ECO:0000256" key="4">
    <source>
        <dbReference type="ARBA" id="ARBA00022692"/>
    </source>
</evidence>
<evidence type="ECO:0000256" key="5">
    <source>
        <dbReference type="ARBA" id="ARBA00022989"/>
    </source>
</evidence>
<dbReference type="InterPro" id="IPR003010">
    <property type="entry name" value="C-N_Hydrolase"/>
</dbReference>
<feature type="transmembrane region" description="Helical" evidence="9">
    <location>
        <begin position="170"/>
        <end position="190"/>
    </location>
</feature>
<dbReference type="AlphaFoldDB" id="A0A510V6G9"/>
<gene>
    <name evidence="11" type="primary">lnt</name>
    <name evidence="11" type="ORF">CXY01_29940</name>
</gene>
<evidence type="ECO:0000313" key="11">
    <source>
        <dbReference type="EMBL" id="GEK22474.1"/>
    </source>
</evidence>
<evidence type="ECO:0000259" key="10">
    <source>
        <dbReference type="PROSITE" id="PS50263"/>
    </source>
</evidence>
<evidence type="ECO:0000256" key="3">
    <source>
        <dbReference type="ARBA" id="ARBA00022679"/>
    </source>
</evidence>
<dbReference type="InterPro" id="IPR036526">
    <property type="entry name" value="C-N_Hydrolase_sf"/>
</dbReference>
<keyword evidence="5 9" id="KW-1133">Transmembrane helix</keyword>
<dbReference type="Gene3D" id="3.60.110.10">
    <property type="entry name" value="Carbon-nitrogen hydrolase"/>
    <property type="match status" value="1"/>
</dbReference>
<feature type="region of interest" description="Disordered" evidence="8">
    <location>
        <begin position="1"/>
        <end position="20"/>
    </location>
</feature>
<evidence type="ECO:0000256" key="9">
    <source>
        <dbReference type="SAM" id="Phobius"/>
    </source>
</evidence>
<comment type="subcellular location">
    <subcellularLocation>
        <location evidence="1">Cell membrane</location>
        <topology evidence="1">Multi-pass membrane protein</topology>
    </subcellularLocation>
</comment>
<dbReference type="OrthoDB" id="9811121at2"/>
<comment type="caution">
    <text evidence="11">The sequence shown here is derived from an EMBL/GenBank/DDBJ whole genome shotgun (WGS) entry which is preliminary data.</text>
</comment>
<dbReference type="PANTHER" id="PTHR38686">
    <property type="entry name" value="APOLIPOPROTEIN N-ACYLTRANSFERASE"/>
    <property type="match status" value="1"/>
</dbReference>
<dbReference type="Pfam" id="PF00795">
    <property type="entry name" value="CN_hydrolase"/>
    <property type="match status" value="1"/>
</dbReference>
<evidence type="ECO:0000313" key="12">
    <source>
        <dbReference type="Proteomes" id="UP000321118"/>
    </source>
</evidence>
<evidence type="ECO:0000256" key="8">
    <source>
        <dbReference type="SAM" id="MobiDB-lite"/>
    </source>
</evidence>
<feature type="transmembrane region" description="Helical" evidence="9">
    <location>
        <begin position="101"/>
        <end position="120"/>
    </location>
</feature>
<name>A0A510V6G9_9CELL</name>
<dbReference type="PANTHER" id="PTHR38686:SF1">
    <property type="entry name" value="APOLIPOPROTEIN N-ACYLTRANSFERASE"/>
    <property type="match status" value="1"/>
</dbReference>
<dbReference type="GO" id="GO:0005886">
    <property type="term" value="C:plasma membrane"/>
    <property type="evidence" value="ECO:0007669"/>
    <property type="project" value="UniProtKB-SubCell"/>
</dbReference>
<evidence type="ECO:0000256" key="2">
    <source>
        <dbReference type="ARBA" id="ARBA00022475"/>
    </source>
</evidence>
<feature type="transmembrane region" description="Helical" evidence="9">
    <location>
        <begin position="32"/>
        <end position="63"/>
    </location>
</feature>
<dbReference type="Proteomes" id="UP000321118">
    <property type="component" value="Unassembled WGS sequence"/>
</dbReference>
<accession>A0A510V6G9</accession>
<evidence type="ECO:0000256" key="6">
    <source>
        <dbReference type="ARBA" id="ARBA00023136"/>
    </source>
</evidence>
<proteinExistence type="predicted"/>
<keyword evidence="7 11" id="KW-0012">Acyltransferase</keyword>
<dbReference type="GO" id="GO:0016410">
    <property type="term" value="F:N-acyltransferase activity"/>
    <property type="evidence" value="ECO:0007669"/>
    <property type="project" value="InterPro"/>
</dbReference>
<reference evidence="11 12" key="1">
    <citation type="submission" date="2019-07" db="EMBL/GenBank/DDBJ databases">
        <title>Whole genome shotgun sequence of Cellulomonas xylanilytica NBRC 101102.</title>
        <authorList>
            <person name="Hosoyama A."/>
            <person name="Uohara A."/>
            <person name="Ohji S."/>
            <person name="Ichikawa N."/>
        </authorList>
    </citation>
    <scope>NUCLEOTIDE SEQUENCE [LARGE SCALE GENOMIC DNA]</scope>
    <source>
        <strain evidence="11 12">NBRC 101102</strain>
    </source>
</reference>
<feature type="transmembrane region" description="Helical" evidence="9">
    <location>
        <begin position="210"/>
        <end position="230"/>
    </location>
</feature>
<dbReference type="SUPFAM" id="SSF56317">
    <property type="entry name" value="Carbon-nitrogen hydrolase"/>
    <property type="match status" value="1"/>
</dbReference>
<feature type="transmembrane region" description="Helical" evidence="9">
    <location>
        <begin position="75"/>
        <end position="95"/>
    </location>
</feature>
<keyword evidence="12" id="KW-1185">Reference proteome</keyword>